<accession>A0AAE0JW58</accession>
<evidence type="ECO:0000256" key="1">
    <source>
        <dbReference type="SAM" id="MobiDB-lite"/>
    </source>
</evidence>
<evidence type="ECO:0000313" key="3">
    <source>
        <dbReference type="Proteomes" id="UP001287356"/>
    </source>
</evidence>
<name>A0AAE0JW58_9PEZI</name>
<protein>
    <submittedName>
        <fullName evidence="2">Uncharacterized protein</fullName>
    </submittedName>
</protein>
<dbReference type="AlphaFoldDB" id="A0AAE0JW58"/>
<feature type="compositionally biased region" description="Polar residues" evidence="1">
    <location>
        <begin position="113"/>
        <end position="132"/>
    </location>
</feature>
<reference evidence="2" key="1">
    <citation type="journal article" date="2023" name="Mol. Phylogenet. Evol.">
        <title>Genome-scale phylogeny and comparative genomics of the fungal order Sordariales.</title>
        <authorList>
            <person name="Hensen N."/>
            <person name="Bonometti L."/>
            <person name="Westerberg I."/>
            <person name="Brannstrom I.O."/>
            <person name="Guillou S."/>
            <person name="Cros-Aarteil S."/>
            <person name="Calhoun S."/>
            <person name="Haridas S."/>
            <person name="Kuo A."/>
            <person name="Mondo S."/>
            <person name="Pangilinan J."/>
            <person name="Riley R."/>
            <person name="LaButti K."/>
            <person name="Andreopoulos B."/>
            <person name="Lipzen A."/>
            <person name="Chen C."/>
            <person name="Yan M."/>
            <person name="Daum C."/>
            <person name="Ng V."/>
            <person name="Clum A."/>
            <person name="Steindorff A."/>
            <person name="Ohm R.A."/>
            <person name="Martin F."/>
            <person name="Silar P."/>
            <person name="Natvig D.O."/>
            <person name="Lalanne C."/>
            <person name="Gautier V."/>
            <person name="Ament-Velasquez S.L."/>
            <person name="Kruys A."/>
            <person name="Hutchinson M.I."/>
            <person name="Powell A.J."/>
            <person name="Barry K."/>
            <person name="Miller A.N."/>
            <person name="Grigoriev I.V."/>
            <person name="Debuchy R."/>
            <person name="Gladieux P."/>
            <person name="Hiltunen Thoren M."/>
            <person name="Johannesson H."/>
        </authorList>
    </citation>
    <scope>NUCLEOTIDE SEQUENCE</scope>
    <source>
        <strain evidence="2">CBS 958.72</strain>
    </source>
</reference>
<dbReference type="PANTHER" id="PTHR42470:SF1">
    <property type="entry name" value="VAST DOMAIN-CONTAINING PROTEIN"/>
    <property type="match status" value="1"/>
</dbReference>
<dbReference type="Proteomes" id="UP001287356">
    <property type="component" value="Unassembled WGS sequence"/>
</dbReference>
<evidence type="ECO:0000313" key="2">
    <source>
        <dbReference type="EMBL" id="KAK3365065.1"/>
    </source>
</evidence>
<dbReference type="PANTHER" id="PTHR42470">
    <property type="entry name" value="VAST DOMAIN-CONTAINING PROTEIN"/>
    <property type="match status" value="1"/>
</dbReference>
<sequence length="132" mass="15152">MVNVQSFLLQDPEHYLKFRKYIRNIIDLGKDKRLEEIRDSLDTLLEESSKNASETETAKSRPPPSDHTTTNQHEPKNANPRPARTADTTMRKNPAWKEKRHIGNGAKRRDNGVTRTPTEPSFGQSMKDSSHQ</sequence>
<organism evidence="2 3">
    <name type="scientific">Lasiosphaeria ovina</name>
    <dbReference type="NCBI Taxonomy" id="92902"/>
    <lineage>
        <taxon>Eukaryota</taxon>
        <taxon>Fungi</taxon>
        <taxon>Dikarya</taxon>
        <taxon>Ascomycota</taxon>
        <taxon>Pezizomycotina</taxon>
        <taxon>Sordariomycetes</taxon>
        <taxon>Sordariomycetidae</taxon>
        <taxon>Sordariales</taxon>
        <taxon>Lasiosphaeriaceae</taxon>
        <taxon>Lasiosphaeria</taxon>
    </lineage>
</organism>
<dbReference type="EMBL" id="JAULSN010000009">
    <property type="protein sequence ID" value="KAK3365065.1"/>
    <property type="molecule type" value="Genomic_DNA"/>
</dbReference>
<proteinExistence type="predicted"/>
<comment type="caution">
    <text evidence="2">The sequence shown here is derived from an EMBL/GenBank/DDBJ whole genome shotgun (WGS) entry which is preliminary data.</text>
</comment>
<keyword evidence="3" id="KW-1185">Reference proteome</keyword>
<gene>
    <name evidence="2" type="ORF">B0T24DRAFT_638948</name>
</gene>
<reference evidence="2" key="2">
    <citation type="submission" date="2023-06" db="EMBL/GenBank/DDBJ databases">
        <authorList>
            <consortium name="Lawrence Berkeley National Laboratory"/>
            <person name="Haridas S."/>
            <person name="Hensen N."/>
            <person name="Bonometti L."/>
            <person name="Westerberg I."/>
            <person name="Brannstrom I.O."/>
            <person name="Guillou S."/>
            <person name="Cros-Aarteil S."/>
            <person name="Calhoun S."/>
            <person name="Kuo A."/>
            <person name="Mondo S."/>
            <person name="Pangilinan J."/>
            <person name="Riley R."/>
            <person name="Labutti K."/>
            <person name="Andreopoulos B."/>
            <person name="Lipzen A."/>
            <person name="Chen C."/>
            <person name="Yanf M."/>
            <person name="Daum C."/>
            <person name="Ng V."/>
            <person name="Clum A."/>
            <person name="Steindorff A."/>
            <person name="Ohm R."/>
            <person name="Martin F."/>
            <person name="Silar P."/>
            <person name="Natvig D."/>
            <person name="Lalanne C."/>
            <person name="Gautier V."/>
            <person name="Ament-Velasquez S.L."/>
            <person name="Kruys A."/>
            <person name="Hutchinson M.I."/>
            <person name="Powell A.J."/>
            <person name="Barry K."/>
            <person name="Miller A.N."/>
            <person name="Grigoriev I.V."/>
            <person name="Debuchy R."/>
            <person name="Gladieux P."/>
            <person name="Thoren M.H."/>
            <person name="Johannesson H."/>
        </authorList>
    </citation>
    <scope>NUCLEOTIDE SEQUENCE</scope>
    <source>
        <strain evidence="2">CBS 958.72</strain>
    </source>
</reference>
<feature type="region of interest" description="Disordered" evidence="1">
    <location>
        <begin position="45"/>
        <end position="132"/>
    </location>
</feature>